<dbReference type="InParanoid" id="A0A259U3A3"/>
<dbReference type="InterPro" id="IPR044668">
    <property type="entry name" value="PuuD-like"/>
</dbReference>
<dbReference type="SUPFAM" id="SSF52317">
    <property type="entry name" value="Class I glutamine amidotransferase-like"/>
    <property type="match status" value="1"/>
</dbReference>
<dbReference type="PROSITE" id="PS51273">
    <property type="entry name" value="GATASE_TYPE_1"/>
    <property type="match status" value="1"/>
</dbReference>
<dbReference type="PANTHER" id="PTHR43235:SF1">
    <property type="entry name" value="GLUTAMINE AMIDOTRANSFERASE PB2B2.05-RELATED"/>
    <property type="match status" value="1"/>
</dbReference>
<dbReference type="InterPro" id="IPR029062">
    <property type="entry name" value="Class_I_gatase-like"/>
</dbReference>
<dbReference type="GO" id="GO:0006598">
    <property type="term" value="P:polyamine catabolic process"/>
    <property type="evidence" value="ECO:0007669"/>
    <property type="project" value="TreeGrafter"/>
</dbReference>
<dbReference type="GO" id="GO:0005829">
    <property type="term" value="C:cytosol"/>
    <property type="evidence" value="ECO:0007669"/>
    <property type="project" value="TreeGrafter"/>
</dbReference>
<reference evidence="1 2" key="1">
    <citation type="submission" date="2016-11" db="EMBL/GenBank/DDBJ databases">
        <title>Study of marine rhodopsin-containing bacteria.</title>
        <authorList>
            <person name="Yoshizawa S."/>
            <person name="Kumagai Y."/>
            <person name="Kogure K."/>
        </authorList>
    </citation>
    <scope>NUCLEOTIDE SEQUENCE [LARGE SCALE GENOMIC DNA]</scope>
    <source>
        <strain evidence="1 2">SG-29</strain>
    </source>
</reference>
<dbReference type="Gene3D" id="3.40.50.880">
    <property type="match status" value="1"/>
</dbReference>
<dbReference type="EMBL" id="MQWB01000001">
    <property type="protein sequence ID" value="OZC04420.1"/>
    <property type="molecule type" value="Genomic_DNA"/>
</dbReference>
<dbReference type="AlphaFoldDB" id="A0A259U3A3"/>
<proteinExistence type="predicted"/>
<dbReference type="RefSeq" id="WP_094550867.1">
    <property type="nucleotide sequence ID" value="NZ_MQWB01000001.1"/>
</dbReference>
<dbReference type="Proteomes" id="UP000216446">
    <property type="component" value="Unassembled WGS sequence"/>
</dbReference>
<sequence>MAPRIGITTSLNRTDRGDLEQRLDLRYVHAVERAGGLPLVVPMLDTPEAAEAFAALLDGLVVTGGPAVTDGLVGELPEDIDETEPLRVASDKRLLALFLEARRPALGICYGMQLASALRGGTIYADVERDVEGTAVHSRGRGGSTHPARVHEGTRLWRLTETDTLHINTRHVQALAEPGAGLVVSATAPDGVIEAIETADGSFVGVQFHPEAMDPPLDVLFRDLVERARGAQKTAP</sequence>
<accession>A0A259U3A3</accession>
<gene>
    <name evidence="1" type="ORF">BSZ36_16390</name>
</gene>
<protein>
    <submittedName>
        <fullName evidence="1">Uncharacterized protein</fullName>
    </submittedName>
</protein>
<dbReference type="OrthoDB" id="9804920at2"/>
<evidence type="ECO:0000313" key="1">
    <source>
        <dbReference type="EMBL" id="OZC04420.1"/>
    </source>
</evidence>
<dbReference type="FunCoup" id="A0A259U3A3">
    <property type="interactions" value="57"/>
</dbReference>
<keyword evidence="2" id="KW-1185">Reference proteome</keyword>
<dbReference type="GO" id="GO:0033969">
    <property type="term" value="F:gamma-glutamyl-gamma-aminobutyrate hydrolase activity"/>
    <property type="evidence" value="ECO:0007669"/>
    <property type="project" value="TreeGrafter"/>
</dbReference>
<comment type="caution">
    <text evidence="1">The sequence shown here is derived from an EMBL/GenBank/DDBJ whole genome shotgun (WGS) entry which is preliminary data.</text>
</comment>
<evidence type="ECO:0000313" key="2">
    <source>
        <dbReference type="Proteomes" id="UP000216446"/>
    </source>
</evidence>
<dbReference type="InterPro" id="IPR011697">
    <property type="entry name" value="Peptidase_C26"/>
</dbReference>
<organism evidence="1 2">
    <name type="scientific">Rubricoccus marinus</name>
    <dbReference type="NCBI Taxonomy" id="716817"/>
    <lineage>
        <taxon>Bacteria</taxon>
        <taxon>Pseudomonadati</taxon>
        <taxon>Rhodothermota</taxon>
        <taxon>Rhodothermia</taxon>
        <taxon>Rhodothermales</taxon>
        <taxon>Rubricoccaceae</taxon>
        <taxon>Rubricoccus</taxon>
    </lineage>
</organism>
<dbReference type="Pfam" id="PF07722">
    <property type="entry name" value="Peptidase_C26"/>
    <property type="match status" value="1"/>
</dbReference>
<dbReference type="PANTHER" id="PTHR43235">
    <property type="entry name" value="GLUTAMINE AMIDOTRANSFERASE PB2B2.05-RELATED"/>
    <property type="match status" value="1"/>
</dbReference>
<name>A0A259U3A3_9BACT</name>